<keyword evidence="8" id="KW-1185">Reference proteome</keyword>
<dbReference type="SMART" id="SM00332">
    <property type="entry name" value="PP2Cc"/>
    <property type="match status" value="1"/>
</dbReference>
<keyword evidence="2 4" id="KW-0378">Hydrolase</keyword>
<evidence type="ECO:0000256" key="5">
    <source>
        <dbReference type="SAM" id="MobiDB-lite"/>
    </source>
</evidence>
<organism evidence="7 8">
    <name type="scientific">Coemansia interrupta</name>
    <dbReference type="NCBI Taxonomy" id="1126814"/>
    <lineage>
        <taxon>Eukaryota</taxon>
        <taxon>Fungi</taxon>
        <taxon>Fungi incertae sedis</taxon>
        <taxon>Zoopagomycota</taxon>
        <taxon>Kickxellomycotina</taxon>
        <taxon>Kickxellomycetes</taxon>
        <taxon>Kickxellales</taxon>
        <taxon>Kickxellaceae</taxon>
        <taxon>Coemansia</taxon>
    </lineage>
</organism>
<dbReference type="OrthoDB" id="416093at2759"/>
<dbReference type="Pfam" id="PF00481">
    <property type="entry name" value="PP2C"/>
    <property type="match status" value="1"/>
</dbReference>
<dbReference type="InterPro" id="IPR036457">
    <property type="entry name" value="PPM-type-like_dom_sf"/>
</dbReference>
<feature type="region of interest" description="Disordered" evidence="5">
    <location>
        <begin position="1"/>
        <end position="23"/>
    </location>
</feature>
<accession>A0A9W8H8Q7</accession>
<name>A0A9W8H8Q7_9FUNG</name>
<dbReference type="InterPro" id="IPR000222">
    <property type="entry name" value="PP2C_BS"/>
</dbReference>
<proteinExistence type="inferred from homology"/>
<sequence length="528" mass="57292">MAAAAATSALAAEQPSKGSLEAGKSPLEAAKAYPYYVAYTDEGTVRVDVRKSPQLVGLASSRGTRGTNQDRAEFRPLRIPGMVADRRDKSSAQVMYAAVYDGHGGDACSEYLRQVLAARIEAVTVDDLAGVLATMRQFGRDWDGYTPAALRRLETAVHRCEAPSFLTLDERLALAYLSADGAASNLRWSDGQGSTACGVLLWDAEGQPFWARSSQLHVSVANVGDSKALLCRASGLVEALSTPHHPGVPAERERLQRHGAFFSRDSFGEERAMARVANTRAFGDWQVKRFGVVAEPELRHVDVGGEDAAFLVVASDGLTGVLTDQEIVDVAKGCSTPDAAARRLVDVAERLGSDDNMTAVVLRLPAWDAPMRDMTRDLRARRLESVERVRRLRGSMLVGAHGSASLEEMQTAAHVRLATPERLLRRIFTTHQRPLLSVAQIQRRVRASGFRLTLVAEPSELVLDSDEDSGSVVAVPEVLRMTLAVLGRAPARSPQPDCALTEDQEKALLSLDDVERAWRLIGLHVIEA</sequence>
<comment type="caution">
    <text evidence="7">The sequence shown here is derived from an EMBL/GenBank/DDBJ whole genome shotgun (WGS) entry which is preliminary data.</text>
</comment>
<dbReference type="Gene3D" id="3.60.40.10">
    <property type="entry name" value="PPM-type phosphatase domain"/>
    <property type="match status" value="1"/>
</dbReference>
<evidence type="ECO:0000256" key="2">
    <source>
        <dbReference type="ARBA" id="ARBA00022801"/>
    </source>
</evidence>
<evidence type="ECO:0000313" key="7">
    <source>
        <dbReference type="EMBL" id="KAJ2780449.1"/>
    </source>
</evidence>
<dbReference type="PROSITE" id="PS01032">
    <property type="entry name" value="PPM_1"/>
    <property type="match status" value="1"/>
</dbReference>
<evidence type="ECO:0000256" key="4">
    <source>
        <dbReference type="RuleBase" id="RU003465"/>
    </source>
</evidence>
<dbReference type="GO" id="GO:0004722">
    <property type="term" value="F:protein serine/threonine phosphatase activity"/>
    <property type="evidence" value="ECO:0007669"/>
    <property type="project" value="InterPro"/>
</dbReference>
<dbReference type="AlphaFoldDB" id="A0A9W8H8Q7"/>
<gene>
    <name evidence="7" type="primary">PTC6</name>
    <name evidence="7" type="ORF">GGI15_003535</name>
</gene>
<dbReference type="InterPro" id="IPR015655">
    <property type="entry name" value="PP2C"/>
</dbReference>
<dbReference type="PROSITE" id="PS51746">
    <property type="entry name" value="PPM_2"/>
    <property type="match status" value="1"/>
</dbReference>
<reference evidence="7" key="1">
    <citation type="submission" date="2022-07" db="EMBL/GenBank/DDBJ databases">
        <title>Phylogenomic reconstructions and comparative analyses of Kickxellomycotina fungi.</title>
        <authorList>
            <person name="Reynolds N.K."/>
            <person name="Stajich J.E."/>
            <person name="Barry K."/>
            <person name="Grigoriev I.V."/>
            <person name="Crous P."/>
            <person name="Smith M.E."/>
        </authorList>
    </citation>
    <scope>NUCLEOTIDE SEQUENCE</scope>
    <source>
        <strain evidence="7">BCRC 34489</strain>
    </source>
</reference>
<dbReference type="SUPFAM" id="SSF81606">
    <property type="entry name" value="PP2C-like"/>
    <property type="match status" value="1"/>
</dbReference>
<dbReference type="CDD" id="cd00143">
    <property type="entry name" value="PP2Cc"/>
    <property type="match status" value="1"/>
</dbReference>
<dbReference type="GO" id="GO:0046872">
    <property type="term" value="F:metal ion binding"/>
    <property type="evidence" value="ECO:0007669"/>
    <property type="project" value="UniProtKB-KW"/>
</dbReference>
<feature type="domain" description="PPM-type phosphatase" evidence="6">
    <location>
        <begin position="55"/>
        <end position="364"/>
    </location>
</feature>
<evidence type="ECO:0000259" key="6">
    <source>
        <dbReference type="PROSITE" id="PS51746"/>
    </source>
</evidence>
<keyword evidence="1" id="KW-0479">Metal-binding</keyword>
<protein>
    <submittedName>
        <fullName evidence="7">Protein phosphatase 2C 6</fullName>
    </submittedName>
</protein>
<keyword evidence="3 4" id="KW-0904">Protein phosphatase</keyword>
<dbReference type="EMBL" id="JANBUM010000249">
    <property type="protein sequence ID" value="KAJ2780449.1"/>
    <property type="molecule type" value="Genomic_DNA"/>
</dbReference>
<dbReference type="PANTHER" id="PTHR13832">
    <property type="entry name" value="PROTEIN PHOSPHATASE 2C"/>
    <property type="match status" value="1"/>
</dbReference>
<dbReference type="Proteomes" id="UP001140172">
    <property type="component" value="Unassembled WGS sequence"/>
</dbReference>
<evidence type="ECO:0000256" key="3">
    <source>
        <dbReference type="ARBA" id="ARBA00022912"/>
    </source>
</evidence>
<evidence type="ECO:0000256" key="1">
    <source>
        <dbReference type="ARBA" id="ARBA00022723"/>
    </source>
</evidence>
<evidence type="ECO:0000313" key="8">
    <source>
        <dbReference type="Proteomes" id="UP001140172"/>
    </source>
</evidence>
<dbReference type="InterPro" id="IPR001932">
    <property type="entry name" value="PPM-type_phosphatase-like_dom"/>
</dbReference>
<feature type="compositionally biased region" description="Low complexity" evidence="5">
    <location>
        <begin position="1"/>
        <end position="12"/>
    </location>
</feature>
<comment type="similarity">
    <text evidence="4">Belongs to the PP2C family.</text>
</comment>
<dbReference type="PANTHER" id="PTHR13832:SF589">
    <property type="entry name" value="[PYRUVATE DEHYDROGENASE [ACETYL-TRANSFERRING]]-PHOSPHATASE 2, MITOCHONDRIAL"/>
    <property type="match status" value="1"/>
</dbReference>